<dbReference type="EC" id="3.4.22.-" evidence="16"/>
<evidence type="ECO:0000256" key="9">
    <source>
        <dbReference type="ARBA" id="ARBA00022989"/>
    </source>
</evidence>
<evidence type="ECO:0000256" key="8">
    <source>
        <dbReference type="ARBA" id="ARBA00022927"/>
    </source>
</evidence>
<dbReference type="PANTHER" id="PTHR24221">
    <property type="entry name" value="ATP-BINDING CASSETTE SUB-FAMILY B"/>
    <property type="match status" value="1"/>
</dbReference>
<keyword evidence="5" id="KW-0547">Nucleotide-binding</keyword>
<dbReference type="InterPro" id="IPR011527">
    <property type="entry name" value="ABC1_TM_dom"/>
</dbReference>
<evidence type="ECO:0000256" key="1">
    <source>
        <dbReference type="ARBA" id="ARBA00004651"/>
    </source>
</evidence>
<dbReference type="InterPro" id="IPR039421">
    <property type="entry name" value="Type_1_exporter"/>
</dbReference>
<evidence type="ECO:0000256" key="3">
    <source>
        <dbReference type="ARBA" id="ARBA00022475"/>
    </source>
</evidence>
<keyword evidence="7 16" id="KW-0067">ATP-binding</keyword>
<dbReference type="InterPro" id="IPR017871">
    <property type="entry name" value="ABC_transporter-like_CS"/>
</dbReference>
<dbReference type="SMART" id="SM00382">
    <property type="entry name" value="AAA"/>
    <property type="match status" value="1"/>
</dbReference>
<name>A0A173RYI2_9FIRM</name>
<dbReference type="GO" id="GO:0005886">
    <property type="term" value="C:plasma membrane"/>
    <property type="evidence" value="ECO:0007669"/>
    <property type="project" value="UniProtKB-SubCell"/>
</dbReference>
<feature type="domain" description="ABC transmembrane type-1" evidence="14">
    <location>
        <begin position="155"/>
        <end position="435"/>
    </location>
</feature>
<feature type="transmembrane region" description="Helical" evidence="12">
    <location>
        <begin position="375"/>
        <end position="397"/>
    </location>
</feature>
<keyword evidence="10 12" id="KW-0472">Membrane</keyword>
<feature type="transmembrane region" description="Helical" evidence="12">
    <location>
        <begin position="292"/>
        <end position="310"/>
    </location>
</feature>
<dbReference type="InterPro" id="IPR005074">
    <property type="entry name" value="Peptidase_C39"/>
</dbReference>
<dbReference type="PROSITE" id="PS50990">
    <property type="entry name" value="PEPTIDASE_C39"/>
    <property type="match status" value="1"/>
</dbReference>
<dbReference type="InterPro" id="IPR003593">
    <property type="entry name" value="AAA+_ATPase"/>
</dbReference>
<dbReference type="GO" id="GO:0140359">
    <property type="term" value="F:ABC-type transporter activity"/>
    <property type="evidence" value="ECO:0007669"/>
    <property type="project" value="InterPro"/>
</dbReference>
<feature type="domain" description="ABC transporter" evidence="13">
    <location>
        <begin position="466"/>
        <end position="696"/>
    </location>
</feature>
<dbReference type="InterPro" id="IPR027417">
    <property type="entry name" value="P-loop_NTPase"/>
</dbReference>
<feature type="transmembrane region" description="Helical" evidence="12">
    <location>
        <begin position="195"/>
        <end position="216"/>
    </location>
</feature>
<dbReference type="GO" id="GO:0008234">
    <property type="term" value="F:cysteine-type peptidase activity"/>
    <property type="evidence" value="ECO:0007669"/>
    <property type="project" value="UniProtKB-KW"/>
</dbReference>
<evidence type="ECO:0000259" key="14">
    <source>
        <dbReference type="PROSITE" id="PS50929"/>
    </source>
</evidence>
<keyword evidence="8" id="KW-0653">Protein transport</keyword>
<proteinExistence type="predicted"/>
<dbReference type="PROSITE" id="PS00211">
    <property type="entry name" value="ABC_TRANSPORTER_1"/>
    <property type="match status" value="1"/>
</dbReference>
<evidence type="ECO:0000313" key="16">
    <source>
        <dbReference type="EMBL" id="CUM82747.1"/>
    </source>
</evidence>
<evidence type="ECO:0000256" key="4">
    <source>
        <dbReference type="ARBA" id="ARBA00022692"/>
    </source>
</evidence>
<dbReference type="InterPro" id="IPR003439">
    <property type="entry name" value="ABC_transporter-like_ATP-bd"/>
</dbReference>
<dbReference type="GO" id="GO:0034040">
    <property type="term" value="F:ATPase-coupled lipid transmembrane transporter activity"/>
    <property type="evidence" value="ECO:0007669"/>
    <property type="project" value="TreeGrafter"/>
</dbReference>
<feature type="transmembrane region" description="Helical" evidence="12">
    <location>
        <begin position="409"/>
        <end position="430"/>
    </location>
</feature>
<keyword evidence="6" id="KW-0645">Protease</keyword>
<dbReference type="PROSITE" id="PS50929">
    <property type="entry name" value="ABC_TM1F"/>
    <property type="match status" value="1"/>
</dbReference>
<feature type="transmembrane region" description="Helical" evidence="12">
    <location>
        <begin position="263"/>
        <end position="286"/>
    </location>
</feature>
<dbReference type="Gene3D" id="3.90.70.10">
    <property type="entry name" value="Cysteine proteinases"/>
    <property type="match status" value="1"/>
</dbReference>
<dbReference type="Pfam" id="PF00005">
    <property type="entry name" value="ABC_tran"/>
    <property type="match status" value="1"/>
</dbReference>
<dbReference type="AlphaFoldDB" id="A0A173RYI2"/>
<dbReference type="Gene3D" id="1.20.1560.10">
    <property type="entry name" value="ABC transporter type 1, transmembrane domain"/>
    <property type="match status" value="1"/>
</dbReference>
<evidence type="ECO:0000256" key="12">
    <source>
        <dbReference type="SAM" id="Phobius"/>
    </source>
</evidence>
<feature type="domain" description="Peptidase C39" evidence="15">
    <location>
        <begin position="11"/>
        <end position="131"/>
    </location>
</feature>
<evidence type="ECO:0000256" key="7">
    <source>
        <dbReference type="ARBA" id="ARBA00022840"/>
    </source>
</evidence>
<keyword evidence="6" id="KW-0788">Thiol protease</keyword>
<evidence type="ECO:0000259" key="13">
    <source>
        <dbReference type="PROSITE" id="PS50893"/>
    </source>
</evidence>
<protein>
    <submittedName>
        <fullName evidence="16">Lactococcin-G-processing and transport ATP-binding protein LagD</fullName>
        <ecNumber evidence="16">3.4.22.-</ecNumber>
    </submittedName>
</protein>
<keyword evidence="9 12" id="KW-1133">Transmembrane helix</keyword>
<evidence type="ECO:0000256" key="6">
    <source>
        <dbReference type="ARBA" id="ARBA00022807"/>
    </source>
</evidence>
<organism evidence="16 17">
    <name type="scientific">Roseburia faecis</name>
    <dbReference type="NCBI Taxonomy" id="301302"/>
    <lineage>
        <taxon>Bacteria</taxon>
        <taxon>Bacillati</taxon>
        <taxon>Bacillota</taxon>
        <taxon>Clostridia</taxon>
        <taxon>Lachnospirales</taxon>
        <taxon>Lachnospiraceae</taxon>
        <taxon>Roseburia</taxon>
    </lineage>
</organism>
<dbReference type="EMBL" id="CYXV01000003">
    <property type="protein sequence ID" value="CUM82747.1"/>
    <property type="molecule type" value="Genomic_DNA"/>
</dbReference>
<evidence type="ECO:0000256" key="11">
    <source>
        <dbReference type="ARBA" id="ARBA00043264"/>
    </source>
</evidence>
<dbReference type="PROSITE" id="PS50893">
    <property type="entry name" value="ABC_TRANSPORTER_2"/>
    <property type="match status" value="1"/>
</dbReference>
<dbReference type="GO" id="GO:0043213">
    <property type="term" value="P:bacteriocin transport"/>
    <property type="evidence" value="ECO:0007669"/>
    <property type="project" value="UniProtKB-KW"/>
</dbReference>
<sequence>MKRTKIPFVAQLGSMDCGAACLAMLFNYYGCKVDIVDISTYIHIGRDGMSLSIMKETAEKYGFRFSAYQYSYEQKNLDSMLPVILCNDSHYIVVERIRRNGKYTIIDPAKGRSLVDFSELKNLYRDILVSITPGPKVKKIPRSKVEIEIKAPQLLLATAFMLLAQLITLCVPAIVQEVIDGLSKDVQLNTYKILLIIFLVICSYFCLSWLRQAILLHVNMDMFKRMIANMVHKIFCLDFSFFEWHTVGDIGNRFNSINQLNDIIINGLSNILIQGITSLVCLFAMLYTSPSLTAFTVFIAVLQIVIMVILNKRNLLKTREYLYTQSMLQGELVDTLGNIIEIKCMGMDQPVGANLQESYTGLITKFDQKTRISNLMSCFTSTVSLTFPVVIYLIGSFGIYEGNMTIGQLIAYVTLVGYFTAPFMTIVMMLPSINSVKEVMLRYKELMNFRENLRDGAVMDGEFIRLEMDSVSYCYSDGQNNALNGVSLNIGRGERIAIVGLSGSGKSTLIKALLGAVEITQGNIYINDYDIKDISREQIYKWFSIVTQNPMCLNASIRKNVDITGRFSDEEIWRALETAELKDEIKNMPLGLDTIAGEGGQNISGGQRQRLAIARALISKTEVIIFDEATSNLDQITEKKIYDNLRATNKTQIIITHRLASIRSADRIYVLNRGKLIEYGTHEDLLKMKGWYYESLQ</sequence>
<dbReference type="SUPFAM" id="SSF52540">
    <property type="entry name" value="P-loop containing nucleoside triphosphate hydrolases"/>
    <property type="match status" value="1"/>
</dbReference>
<evidence type="ECO:0000259" key="15">
    <source>
        <dbReference type="PROSITE" id="PS50990"/>
    </source>
</evidence>
<gene>
    <name evidence="16" type="primary">lagD</name>
    <name evidence="16" type="ORF">ERS852420_00932</name>
</gene>
<dbReference type="SUPFAM" id="SSF90123">
    <property type="entry name" value="ABC transporter transmembrane region"/>
    <property type="match status" value="1"/>
</dbReference>
<keyword evidence="4 12" id="KW-0812">Transmembrane</keyword>
<dbReference type="Pfam" id="PF00664">
    <property type="entry name" value="ABC_membrane"/>
    <property type="match status" value="1"/>
</dbReference>
<accession>A0A173RYI2</accession>
<keyword evidence="16" id="KW-0378">Hydrolase</keyword>
<dbReference type="RefSeq" id="WP_156337517.1">
    <property type="nucleotide sequence ID" value="NZ_JADMQJ010000021.1"/>
</dbReference>
<dbReference type="GO" id="GO:0005524">
    <property type="term" value="F:ATP binding"/>
    <property type="evidence" value="ECO:0007669"/>
    <property type="project" value="UniProtKB-KW"/>
</dbReference>
<feature type="transmembrane region" description="Helical" evidence="12">
    <location>
        <begin position="154"/>
        <end position="175"/>
    </location>
</feature>
<dbReference type="InterPro" id="IPR036640">
    <property type="entry name" value="ABC1_TM_sf"/>
</dbReference>
<dbReference type="Proteomes" id="UP000095495">
    <property type="component" value="Unassembled WGS sequence"/>
</dbReference>
<keyword evidence="2" id="KW-0813">Transport</keyword>
<dbReference type="PANTHER" id="PTHR24221:SF654">
    <property type="entry name" value="ATP-BINDING CASSETTE SUB-FAMILY B MEMBER 6"/>
    <property type="match status" value="1"/>
</dbReference>
<evidence type="ECO:0000256" key="10">
    <source>
        <dbReference type="ARBA" id="ARBA00023136"/>
    </source>
</evidence>
<keyword evidence="11" id="KW-0080">Bacteriocin transport</keyword>
<dbReference type="GO" id="GO:0006508">
    <property type="term" value="P:proteolysis"/>
    <property type="evidence" value="ECO:0007669"/>
    <property type="project" value="InterPro"/>
</dbReference>
<dbReference type="Gene3D" id="3.40.50.300">
    <property type="entry name" value="P-loop containing nucleotide triphosphate hydrolases"/>
    <property type="match status" value="1"/>
</dbReference>
<dbReference type="Pfam" id="PF03412">
    <property type="entry name" value="Peptidase_C39"/>
    <property type="match status" value="1"/>
</dbReference>
<comment type="subcellular location">
    <subcellularLocation>
        <location evidence="1">Cell membrane</location>
        <topology evidence="1">Multi-pass membrane protein</topology>
    </subcellularLocation>
</comment>
<reference evidence="16 17" key="1">
    <citation type="submission" date="2015-09" db="EMBL/GenBank/DDBJ databases">
        <authorList>
            <consortium name="Pathogen Informatics"/>
        </authorList>
    </citation>
    <scope>NUCLEOTIDE SEQUENCE [LARGE SCALE GENOMIC DNA]</scope>
    <source>
        <strain evidence="16 17">2789STDY5608863</strain>
    </source>
</reference>
<dbReference type="GO" id="GO:0015031">
    <property type="term" value="P:protein transport"/>
    <property type="evidence" value="ECO:0007669"/>
    <property type="project" value="UniProtKB-KW"/>
</dbReference>
<evidence type="ECO:0000256" key="2">
    <source>
        <dbReference type="ARBA" id="ARBA00022448"/>
    </source>
</evidence>
<keyword evidence="3" id="KW-1003">Cell membrane</keyword>
<dbReference type="FunFam" id="3.40.50.300:FF:000854">
    <property type="entry name" value="Multidrug ABC transporter ATP-binding protein"/>
    <property type="match status" value="1"/>
</dbReference>
<evidence type="ECO:0000256" key="5">
    <source>
        <dbReference type="ARBA" id="ARBA00022741"/>
    </source>
</evidence>
<evidence type="ECO:0000313" key="17">
    <source>
        <dbReference type="Proteomes" id="UP000095495"/>
    </source>
</evidence>
<dbReference type="GO" id="GO:0016887">
    <property type="term" value="F:ATP hydrolysis activity"/>
    <property type="evidence" value="ECO:0007669"/>
    <property type="project" value="InterPro"/>
</dbReference>